<gene>
    <name evidence="6" type="primary">cobQ</name>
    <name evidence="10" type="ORF">dsat_1624</name>
</gene>
<dbReference type="SUPFAM" id="SSF53383">
    <property type="entry name" value="PLP-dependent transferases"/>
    <property type="match status" value="1"/>
</dbReference>
<feature type="active site" evidence="6">
    <location>
        <position position="855"/>
    </location>
</feature>
<keyword evidence="3 6" id="KW-0169">Cobalamin biosynthesis</keyword>
<accession>S7TH08</accession>
<sequence>MQGARRIQARRVLPIREGLDFLQQRSRWRFFSGLGLLSKHPSRYHPRMPEHSFSHGGHIRALAQRAGRNPSEILDFSASINPLGPPAWLRSVVAGSLSQAVHYPDPEALTLREAAAALHGGGAEEYLAGNGVSDILYVLPRLGGHARAVIPVPAYGDYERAARLAGLDVTHVPLSAGNGFRLDPGLIEKALANGPAMVFLGQPNNPTGTSVPPGELARLAQAHPDSLFVIDEAFADFTADLPRLAGQRPENMVVLLSLTKIFAVPGLRLGLAAAAPGLIRKLADISPPWQCSTIAQAVGARALADLEFQQRSRTVAQEFKAHLLGLLAAFPEIEVFAGEANFVLCRLNAPGLDGRDLAERLLQHGIAIRACDTFAGLDASWFRLAVRQKAENERLAEALGKVFRPAARARAARARRTPAIMVQGTCSNAGKSVLAAGLCRIFARKGLSPCPFKAQNMSLNSFVTMDGGEMGRAQVTQALAAGREPEARMNPVLLKPSSDTGSQVIVLGRPVGVMRVAQYVAYKPTAFAAARAAYDELAATAGVMVVEGAGSPAEVNLKAHDIVNMAMARHAGARVLLVADIDRGGSFASLAGTMDCLEEWERALVAGFVLNKFRGDASLLAGGFDFLRLHTGREVLGVVPWLPGLGLPEEDSVSFKQGLTLAGKEGAALDVAVADLAHISNFTDLDALAAEPDVRLRRVARGRDLGRPDCVILPGSKNTLADLDRLRESGLAGAVAALRGQTVIVGICGGFQMLGQSVADPLGLESARGVSPGLGLLDVRTVLAAEKTLARRLVTDLTTGCAVTGYEIHHGETVLGETASGGTAPDGGASRPLYAEDAGLGRVSADGLTLGTYLHGVFDADGHRHAFLDFLRRRKGLAPLPAGARAAFGLDAALDRLADALESSLDMQRIEGMLGI</sequence>
<evidence type="ECO:0000256" key="6">
    <source>
        <dbReference type="HAMAP-Rule" id="MF_00028"/>
    </source>
</evidence>
<dbReference type="PROSITE" id="PS51274">
    <property type="entry name" value="GATASE_COBBQ"/>
    <property type="match status" value="1"/>
</dbReference>
<dbReference type="PATRIC" id="fig|1121439.3.peg.4"/>
<dbReference type="NCBIfam" id="TIGR00313">
    <property type="entry name" value="cobQ"/>
    <property type="match status" value="1"/>
</dbReference>
<dbReference type="InterPro" id="IPR015424">
    <property type="entry name" value="PyrdxlP-dep_Trfase"/>
</dbReference>
<dbReference type="InterPro" id="IPR033949">
    <property type="entry name" value="CobQ_GATase1"/>
</dbReference>
<dbReference type="PANTHER" id="PTHR21343:SF1">
    <property type="entry name" value="COBYRIC ACID SYNTHASE"/>
    <property type="match status" value="1"/>
</dbReference>
<dbReference type="SUPFAM" id="SSF52317">
    <property type="entry name" value="Class I glutamine amidotransferase-like"/>
    <property type="match status" value="1"/>
</dbReference>
<comment type="pathway">
    <text evidence="2 6">Cofactor biosynthesis; adenosylcobalamin biosynthesis.</text>
</comment>
<dbReference type="InterPro" id="IPR002586">
    <property type="entry name" value="CobQ/CobB/MinD/ParA_Nub-bd_dom"/>
</dbReference>
<comment type="caution">
    <text evidence="10">The sequence shown here is derived from an EMBL/GenBank/DDBJ whole genome shotgun (WGS) entry which is preliminary data.</text>
</comment>
<evidence type="ECO:0000256" key="4">
    <source>
        <dbReference type="ARBA" id="ARBA00022962"/>
    </source>
</evidence>
<dbReference type="CDD" id="cd01750">
    <property type="entry name" value="GATase1_CobQ"/>
    <property type="match status" value="1"/>
</dbReference>
<dbReference type="Pfam" id="PF01656">
    <property type="entry name" value="CbiA"/>
    <property type="match status" value="1"/>
</dbReference>
<dbReference type="CDD" id="cd00609">
    <property type="entry name" value="AAT_like"/>
    <property type="match status" value="1"/>
</dbReference>
<dbReference type="GO" id="GO:0009236">
    <property type="term" value="P:cobalamin biosynthetic process"/>
    <property type="evidence" value="ECO:0007669"/>
    <property type="project" value="UniProtKB-UniRule"/>
</dbReference>
<protein>
    <recommendedName>
        <fullName evidence="6">Cobyric acid synthase</fullName>
    </recommendedName>
</protein>
<evidence type="ECO:0000256" key="2">
    <source>
        <dbReference type="ARBA" id="ARBA00004953"/>
    </source>
</evidence>
<dbReference type="Gene3D" id="3.40.640.10">
    <property type="entry name" value="Type I PLP-dependent aspartate aminotransferase-like (Major domain)"/>
    <property type="match status" value="1"/>
</dbReference>
<dbReference type="InterPro" id="IPR027417">
    <property type="entry name" value="P-loop_NTPase"/>
</dbReference>
<dbReference type="GO" id="GO:0048472">
    <property type="term" value="F:threonine-phosphate decarboxylase activity"/>
    <property type="evidence" value="ECO:0007669"/>
    <property type="project" value="UniProtKB-EC"/>
</dbReference>
<dbReference type="InterPro" id="IPR029062">
    <property type="entry name" value="Class_I_gatase-like"/>
</dbReference>
<dbReference type="InterPro" id="IPR004838">
    <property type="entry name" value="NHTrfase_class1_PyrdxlP-BS"/>
</dbReference>
<dbReference type="NCBIfam" id="TIGR01140">
    <property type="entry name" value="L_thr_O3P_dcar"/>
    <property type="match status" value="1"/>
</dbReference>
<dbReference type="InterPro" id="IPR011698">
    <property type="entry name" value="GATase_3"/>
</dbReference>
<dbReference type="GO" id="GO:0015420">
    <property type="term" value="F:ABC-type vitamin B12 transporter activity"/>
    <property type="evidence" value="ECO:0007669"/>
    <property type="project" value="UniProtKB-UniRule"/>
</dbReference>
<comment type="catalytic activity">
    <reaction evidence="5">
        <text>O-phospho-L-threonine + H(+) = (R)-1-aminopropan-2-yl phosphate + CO2</text>
        <dbReference type="Rhea" id="RHEA:11492"/>
        <dbReference type="ChEBI" id="CHEBI:15378"/>
        <dbReference type="ChEBI" id="CHEBI:16526"/>
        <dbReference type="ChEBI" id="CHEBI:58563"/>
        <dbReference type="ChEBI" id="CHEBI:58675"/>
        <dbReference type="EC" id="4.1.1.81"/>
    </reaction>
</comment>
<reference evidence="10 11" key="1">
    <citation type="journal article" date="2013" name="Genome Announc.">
        <title>Draft genome sequences for three mercury-methylating, sulfate-reducing bacteria.</title>
        <authorList>
            <person name="Brown S.D."/>
            <person name="Hurt R.A.Jr."/>
            <person name="Gilmour C.C."/>
            <person name="Elias D.A."/>
        </authorList>
    </citation>
    <scope>NUCLEOTIDE SEQUENCE [LARGE SCALE GENOMIC DNA]</scope>
    <source>
        <strain evidence="10 11">DSM 16529</strain>
    </source>
</reference>
<evidence type="ECO:0000259" key="8">
    <source>
        <dbReference type="Pfam" id="PF01656"/>
    </source>
</evidence>
<evidence type="ECO:0000259" key="9">
    <source>
        <dbReference type="Pfam" id="PF07685"/>
    </source>
</evidence>
<dbReference type="Gene3D" id="3.40.50.300">
    <property type="entry name" value="P-loop containing nucleotide triphosphate hydrolases"/>
    <property type="match status" value="1"/>
</dbReference>
<evidence type="ECO:0000259" key="7">
    <source>
        <dbReference type="Pfam" id="PF00155"/>
    </source>
</evidence>
<evidence type="ECO:0000313" key="11">
    <source>
        <dbReference type="Proteomes" id="UP000014975"/>
    </source>
</evidence>
<evidence type="ECO:0000313" key="10">
    <source>
        <dbReference type="EMBL" id="EPR36096.1"/>
    </source>
</evidence>
<dbReference type="PANTHER" id="PTHR21343">
    <property type="entry name" value="DETHIOBIOTIN SYNTHETASE"/>
    <property type="match status" value="1"/>
</dbReference>
<dbReference type="SUPFAM" id="SSF52540">
    <property type="entry name" value="P-loop containing nucleoside triphosphate hydrolases"/>
    <property type="match status" value="1"/>
</dbReference>
<keyword evidence="11" id="KW-1185">Reference proteome</keyword>
<dbReference type="InterPro" id="IPR047045">
    <property type="entry name" value="CobQ_N"/>
</dbReference>
<dbReference type="UniPathway" id="UPA00148"/>
<dbReference type="Proteomes" id="UP000014975">
    <property type="component" value="Unassembled WGS sequence"/>
</dbReference>
<comment type="similarity">
    <text evidence="6">Belongs to the CobB/CobQ family. CobQ subfamily.</text>
</comment>
<comment type="function">
    <text evidence="6">Catalyzes amidations at positions B, D, E, and G on adenosylcobyrinic A,C-diamide. NH(2) groups are provided by glutamine, and one molecule of ATP is hydrogenolyzed for each amidation.</text>
</comment>
<dbReference type="HAMAP" id="MF_00028">
    <property type="entry name" value="CobQ"/>
    <property type="match status" value="1"/>
</dbReference>
<evidence type="ECO:0000256" key="3">
    <source>
        <dbReference type="ARBA" id="ARBA00022573"/>
    </source>
</evidence>
<dbReference type="GO" id="GO:0030170">
    <property type="term" value="F:pyridoxal phosphate binding"/>
    <property type="evidence" value="ECO:0007669"/>
    <property type="project" value="InterPro"/>
</dbReference>
<evidence type="ECO:0000256" key="5">
    <source>
        <dbReference type="ARBA" id="ARBA00048531"/>
    </source>
</evidence>
<name>S7TH08_9BACT</name>
<dbReference type="Pfam" id="PF07685">
    <property type="entry name" value="GATase_3"/>
    <property type="match status" value="1"/>
</dbReference>
<organism evidence="10 11">
    <name type="scientific">Alkalidesulfovibrio alkalitolerans DSM 16529</name>
    <dbReference type="NCBI Taxonomy" id="1121439"/>
    <lineage>
        <taxon>Bacteria</taxon>
        <taxon>Pseudomonadati</taxon>
        <taxon>Thermodesulfobacteriota</taxon>
        <taxon>Desulfovibrionia</taxon>
        <taxon>Desulfovibrionales</taxon>
        <taxon>Desulfovibrionaceae</taxon>
        <taxon>Alkalidesulfovibrio</taxon>
    </lineage>
</organism>
<dbReference type="InterPro" id="IPR015421">
    <property type="entry name" value="PyrdxlP-dep_Trfase_major"/>
</dbReference>
<dbReference type="Gene3D" id="3.90.1150.10">
    <property type="entry name" value="Aspartate Aminotransferase, domain 1"/>
    <property type="match status" value="1"/>
</dbReference>
<dbReference type="CDD" id="cd05389">
    <property type="entry name" value="CobQ_N"/>
    <property type="match status" value="1"/>
</dbReference>
<dbReference type="InterPro" id="IPR004459">
    <property type="entry name" value="CobQ_synth"/>
</dbReference>
<dbReference type="Gene3D" id="3.40.50.880">
    <property type="match status" value="1"/>
</dbReference>
<dbReference type="Pfam" id="PF00155">
    <property type="entry name" value="Aminotran_1_2"/>
    <property type="match status" value="1"/>
</dbReference>
<dbReference type="NCBIfam" id="NF001989">
    <property type="entry name" value="PRK00784.1"/>
    <property type="match status" value="1"/>
</dbReference>
<evidence type="ECO:0000256" key="1">
    <source>
        <dbReference type="ARBA" id="ARBA00003444"/>
    </source>
</evidence>
<dbReference type="InterPro" id="IPR005860">
    <property type="entry name" value="CobD"/>
</dbReference>
<dbReference type="STRING" id="1121439.dsat_1624"/>
<feature type="domain" description="CobQ/CobB/MinD/ParA nucleotide binding" evidence="8">
    <location>
        <begin position="420"/>
        <end position="645"/>
    </location>
</feature>
<feature type="active site" description="Nucleophile" evidence="6">
    <location>
        <position position="748"/>
    </location>
</feature>
<feature type="domain" description="CobB/CobQ-like glutamine amidotransferase" evidence="9">
    <location>
        <begin position="670"/>
        <end position="861"/>
    </location>
</feature>
<keyword evidence="4 6" id="KW-0315">Glutamine amidotransferase</keyword>
<dbReference type="eggNOG" id="COG0079">
    <property type="taxonomic scope" value="Bacteria"/>
</dbReference>
<dbReference type="EMBL" id="ATHI01000001">
    <property type="protein sequence ID" value="EPR36096.1"/>
    <property type="molecule type" value="Genomic_DNA"/>
</dbReference>
<feature type="domain" description="Aminotransferase class I/classII large" evidence="7">
    <location>
        <begin position="73"/>
        <end position="399"/>
    </location>
</feature>
<dbReference type="InterPro" id="IPR004839">
    <property type="entry name" value="Aminotransferase_I/II_large"/>
</dbReference>
<comment type="function">
    <text evidence="1">Decarboxylates L-threonine-O-3-phosphate to yield (R)-1-amino-2-propanol O-2-phosphate, the precursor for the linkage between the nucleotide loop and the corrin ring in cobalamin.</text>
</comment>
<dbReference type="AlphaFoldDB" id="S7TH08"/>
<dbReference type="PROSITE" id="PS00105">
    <property type="entry name" value="AA_TRANSFER_CLASS_1"/>
    <property type="match status" value="1"/>
</dbReference>
<dbReference type="eggNOG" id="COG1492">
    <property type="taxonomic scope" value="Bacteria"/>
</dbReference>
<proteinExistence type="inferred from homology"/>
<dbReference type="InterPro" id="IPR015422">
    <property type="entry name" value="PyrdxlP-dep_Trfase_small"/>
</dbReference>